<dbReference type="Gene3D" id="2.30.42.10">
    <property type="match status" value="1"/>
</dbReference>
<dbReference type="Gene3D" id="2.40.10.120">
    <property type="match status" value="1"/>
</dbReference>
<dbReference type="SUPFAM" id="SSF50156">
    <property type="entry name" value="PDZ domain-like"/>
    <property type="match status" value="1"/>
</dbReference>
<evidence type="ECO:0000256" key="2">
    <source>
        <dbReference type="ARBA" id="ARBA00022801"/>
    </source>
</evidence>
<dbReference type="InterPro" id="IPR001940">
    <property type="entry name" value="Peptidase_S1C"/>
</dbReference>
<dbReference type="InterPro" id="IPR001478">
    <property type="entry name" value="PDZ"/>
</dbReference>
<dbReference type="Pfam" id="PF13365">
    <property type="entry name" value="Trypsin_2"/>
    <property type="match status" value="1"/>
</dbReference>
<evidence type="ECO:0000256" key="3">
    <source>
        <dbReference type="SAM" id="MobiDB-lite"/>
    </source>
</evidence>
<protein>
    <recommendedName>
        <fullName evidence="4">PDZ domain-containing protein</fullName>
    </recommendedName>
</protein>
<evidence type="ECO:0000313" key="6">
    <source>
        <dbReference type="Proteomes" id="UP000652013"/>
    </source>
</evidence>
<gene>
    <name evidence="5" type="ORF">Sya03_04500</name>
</gene>
<dbReference type="GO" id="GO:0004252">
    <property type="term" value="F:serine-type endopeptidase activity"/>
    <property type="evidence" value="ECO:0007669"/>
    <property type="project" value="InterPro"/>
</dbReference>
<feature type="compositionally biased region" description="Pro residues" evidence="3">
    <location>
        <begin position="64"/>
        <end position="85"/>
    </location>
</feature>
<organism evidence="5 6">
    <name type="scientific">Spirilliplanes yamanashiensis</name>
    <dbReference type="NCBI Taxonomy" id="42233"/>
    <lineage>
        <taxon>Bacteria</taxon>
        <taxon>Bacillati</taxon>
        <taxon>Actinomycetota</taxon>
        <taxon>Actinomycetes</taxon>
        <taxon>Micromonosporales</taxon>
        <taxon>Micromonosporaceae</taxon>
        <taxon>Spirilliplanes</taxon>
    </lineage>
</organism>
<keyword evidence="1" id="KW-0645">Protease</keyword>
<dbReference type="GO" id="GO:0006508">
    <property type="term" value="P:proteolysis"/>
    <property type="evidence" value="ECO:0007669"/>
    <property type="project" value="UniProtKB-KW"/>
</dbReference>
<keyword evidence="2" id="KW-0378">Hydrolase</keyword>
<dbReference type="AlphaFoldDB" id="A0A8J3Y3P3"/>
<evidence type="ECO:0000259" key="4">
    <source>
        <dbReference type="PROSITE" id="PS50106"/>
    </source>
</evidence>
<feature type="region of interest" description="Disordered" evidence="3">
    <location>
        <begin position="1"/>
        <end position="186"/>
    </location>
</feature>
<dbReference type="InterPro" id="IPR009003">
    <property type="entry name" value="Peptidase_S1_PA"/>
</dbReference>
<dbReference type="PROSITE" id="PS50106">
    <property type="entry name" value="PDZ"/>
    <property type="match status" value="1"/>
</dbReference>
<dbReference type="Pfam" id="PF13180">
    <property type="entry name" value="PDZ_2"/>
    <property type="match status" value="1"/>
</dbReference>
<accession>A0A8J3Y3P3</accession>
<feature type="compositionally biased region" description="Basic and acidic residues" evidence="3">
    <location>
        <begin position="29"/>
        <end position="45"/>
    </location>
</feature>
<dbReference type="PANTHER" id="PTHR43343">
    <property type="entry name" value="PEPTIDASE S12"/>
    <property type="match status" value="1"/>
</dbReference>
<dbReference type="InterPro" id="IPR051201">
    <property type="entry name" value="Chloro_Bact_Ser_Proteases"/>
</dbReference>
<evidence type="ECO:0000313" key="5">
    <source>
        <dbReference type="EMBL" id="GIJ01098.1"/>
    </source>
</evidence>
<feature type="compositionally biased region" description="Low complexity" evidence="3">
    <location>
        <begin position="122"/>
        <end position="150"/>
    </location>
</feature>
<evidence type="ECO:0000256" key="1">
    <source>
        <dbReference type="ARBA" id="ARBA00022670"/>
    </source>
</evidence>
<dbReference type="SMART" id="SM00228">
    <property type="entry name" value="PDZ"/>
    <property type="match status" value="1"/>
</dbReference>
<feature type="compositionally biased region" description="Polar residues" evidence="3">
    <location>
        <begin position="367"/>
        <end position="382"/>
    </location>
</feature>
<dbReference type="InterPro" id="IPR036034">
    <property type="entry name" value="PDZ_sf"/>
</dbReference>
<dbReference type="EMBL" id="BOOY01000003">
    <property type="protein sequence ID" value="GIJ01098.1"/>
    <property type="molecule type" value="Genomic_DNA"/>
</dbReference>
<sequence>MVVGAEGIVNDMNDTETNPQRHGASSPEEPSHRSADASRDPMPERDESDTTAQLRGEATADQPPAAPAHPYAPPTPEGPAAPAPDAPGGHGGYGAPAAPASGAPAYGRPGGWQPPAPQHGWQQQAPHGAPYPYAQQQAPYGAPQQPWQAGQFGGRPGDAPQGTEPPLPPWATNVGQQPPGRPGRGRTILAAGAAAVVLALGAGGVGAWAALALQDDTGGTATVSNSNTTASRTVNTQSFAQIAEQVQPAVVSISTGNGEGSGVVLTADGFILSNNHVVASARGETVQVAFSDGRTATARIVGTDPRTDLAVVKAEGVSGLKFAAFGKSADMKVGDSVLALGSPLGLEGSVTYGIISAKDRTIRSSEEGQPSNPFGQEQGQQSVTSISGLLQTDAAINPGNSGGALVNTNGEVVGINTAIATSGQSTGNIGVGFAIPSDKASAVANALMKGEKVSHPYLGVSLTESAGVTGAVVGSVTANGPAAKAGLREGDVITKVGDKVVGDSDDVISAVQSGTVGQQVTVTYTRNGQEATAQATLAEAP</sequence>
<feature type="domain" description="PDZ" evidence="4">
    <location>
        <begin position="447"/>
        <end position="501"/>
    </location>
</feature>
<comment type="caution">
    <text evidence="5">The sequence shown here is derived from an EMBL/GenBank/DDBJ whole genome shotgun (WGS) entry which is preliminary data.</text>
</comment>
<feature type="region of interest" description="Disordered" evidence="3">
    <location>
        <begin position="361"/>
        <end position="382"/>
    </location>
</feature>
<name>A0A8J3Y3P3_9ACTN</name>
<dbReference type="Proteomes" id="UP000652013">
    <property type="component" value="Unassembled WGS sequence"/>
</dbReference>
<dbReference type="SUPFAM" id="SSF50494">
    <property type="entry name" value="Trypsin-like serine proteases"/>
    <property type="match status" value="1"/>
</dbReference>
<dbReference type="PANTHER" id="PTHR43343:SF3">
    <property type="entry name" value="PROTEASE DO-LIKE 8, CHLOROPLASTIC"/>
    <property type="match status" value="1"/>
</dbReference>
<reference evidence="5" key="1">
    <citation type="submission" date="2021-01" db="EMBL/GenBank/DDBJ databases">
        <title>Whole genome shotgun sequence of Spirilliplanes yamanashiensis NBRC 15828.</title>
        <authorList>
            <person name="Komaki H."/>
            <person name="Tamura T."/>
        </authorList>
    </citation>
    <scope>NUCLEOTIDE SEQUENCE</scope>
    <source>
        <strain evidence="5">NBRC 15828</strain>
    </source>
</reference>
<proteinExistence type="predicted"/>
<keyword evidence="6" id="KW-1185">Reference proteome</keyword>
<dbReference type="PRINTS" id="PR00834">
    <property type="entry name" value="PROTEASES2C"/>
</dbReference>
<feature type="compositionally biased region" description="Low complexity" evidence="3">
    <location>
        <begin position="95"/>
        <end position="107"/>
    </location>
</feature>